<proteinExistence type="predicted"/>
<dbReference type="EnsemblMetazoa" id="SMAR003237-RA">
    <property type="protein sequence ID" value="SMAR003237-PA"/>
    <property type="gene ID" value="SMAR003237"/>
</dbReference>
<keyword evidence="1" id="KW-0812">Transmembrane</keyword>
<feature type="transmembrane region" description="Helical" evidence="1">
    <location>
        <begin position="57"/>
        <end position="82"/>
    </location>
</feature>
<evidence type="ECO:0000313" key="3">
    <source>
        <dbReference type="Proteomes" id="UP000014500"/>
    </source>
</evidence>
<reference evidence="2" key="2">
    <citation type="submission" date="2015-02" db="UniProtKB">
        <authorList>
            <consortium name="EnsemblMetazoa"/>
        </authorList>
    </citation>
    <scope>IDENTIFICATION</scope>
</reference>
<name>T1IQC6_STRMM</name>
<protein>
    <submittedName>
        <fullName evidence="2">Uncharacterized protein</fullName>
    </submittedName>
</protein>
<sequence>MLLNSDMMMKYMGLNTGYLNVRCTNFAILLYAYRLKLIRRISDCCDVMIFNTFNLNFANVLVSLPTISRVFLCGALFFHLYLKSLLHVFLRP</sequence>
<dbReference type="AlphaFoldDB" id="T1IQC6"/>
<keyword evidence="1" id="KW-1133">Transmembrane helix</keyword>
<evidence type="ECO:0000256" key="1">
    <source>
        <dbReference type="SAM" id="Phobius"/>
    </source>
</evidence>
<dbReference type="EMBL" id="JH431303">
    <property type="status" value="NOT_ANNOTATED_CDS"/>
    <property type="molecule type" value="Genomic_DNA"/>
</dbReference>
<accession>T1IQC6</accession>
<evidence type="ECO:0000313" key="2">
    <source>
        <dbReference type="EnsemblMetazoa" id="SMAR003237-PA"/>
    </source>
</evidence>
<reference evidence="3" key="1">
    <citation type="submission" date="2011-05" db="EMBL/GenBank/DDBJ databases">
        <authorList>
            <person name="Richards S.R."/>
            <person name="Qu J."/>
            <person name="Jiang H."/>
            <person name="Jhangiani S.N."/>
            <person name="Agravi P."/>
            <person name="Goodspeed R."/>
            <person name="Gross S."/>
            <person name="Mandapat C."/>
            <person name="Jackson L."/>
            <person name="Mathew T."/>
            <person name="Pu L."/>
            <person name="Thornton R."/>
            <person name="Saada N."/>
            <person name="Wilczek-Boney K.B."/>
            <person name="Lee S."/>
            <person name="Kovar C."/>
            <person name="Wu Y."/>
            <person name="Scherer S.E."/>
            <person name="Worley K.C."/>
            <person name="Muzny D.M."/>
            <person name="Gibbs R."/>
        </authorList>
    </citation>
    <scope>NUCLEOTIDE SEQUENCE</scope>
    <source>
        <strain evidence="3">Brora</strain>
    </source>
</reference>
<keyword evidence="1" id="KW-0472">Membrane</keyword>
<organism evidence="2 3">
    <name type="scientific">Strigamia maritima</name>
    <name type="common">European centipede</name>
    <name type="synonym">Geophilus maritimus</name>
    <dbReference type="NCBI Taxonomy" id="126957"/>
    <lineage>
        <taxon>Eukaryota</taxon>
        <taxon>Metazoa</taxon>
        <taxon>Ecdysozoa</taxon>
        <taxon>Arthropoda</taxon>
        <taxon>Myriapoda</taxon>
        <taxon>Chilopoda</taxon>
        <taxon>Pleurostigmophora</taxon>
        <taxon>Geophilomorpha</taxon>
        <taxon>Linotaeniidae</taxon>
        <taxon>Strigamia</taxon>
    </lineage>
</organism>
<dbReference type="Proteomes" id="UP000014500">
    <property type="component" value="Unassembled WGS sequence"/>
</dbReference>
<dbReference type="HOGENOM" id="CLU_2416081_0_0_1"/>
<keyword evidence="3" id="KW-1185">Reference proteome</keyword>